<reference evidence="2" key="1">
    <citation type="journal article" date="2014" name="Int. J. Syst. Evol. Microbiol.">
        <title>Complete genome sequence of Corynebacterium casei LMG S-19264T (=DSM 44701T), isolated from a smear-ripened cheese.</title>
        <authorList>
            <consortium name="US DOE Joint Genome Institute (JGI-PGF)"/>
            <person name="Walter F."/>
            <person name="Albersmeier A."/>
            <person name="Kalinowski J."/>
            <person name="Ruckert C."/>
        </authorList>
    </citation>
    <scope>NUCLEOTIDE SEQUENCE</scope>
    <source>
        <strain evidence="2">CCM 8433</strain>
    </source>
</reference>
<evidence type="ECO:0000313" key="3">
    <source>
        <dbReference type="Proteomes" id="UP000622610"/>
    </source>
</evidence>
<reference evidence="2" key="2">
    <citation type="submission" date="2020-09" db="EMBL/GenBank/DDBJ databases">
        <authorList>
            <person name="Sun Q."/>
            <person name="Sedlacek I."/>
        </authorList>
    </citation>
    <scope>NUCLEOTIDE SEQUENCE</scope>
    <source>
        <strain evidence="2">CCM 8433</strain>
    </source>
</reference>
<dbReference type="GO" id="GO:0044877">
    <property type="term" value="F:protein-containing complex binding"/>
    <property type="evidence" value="ECO:0007669"/>
    <property type="project" value="TreeGrafter"/>
</dbReference>
<comment type="caution">
    <text evidence="2">The sequence shown here is derived from an EMBL/GenBank/DDBJ whole genome shotgun (WGS) entry which is preliminary data.</text>
</comment>
<dbReference type="PANTHER" id="PTHR12126">
    <property type="entry name" value="NADH-UBIQUINONE OXIDOREDUCTASE 39 KDA SUBUNIT-RELATED"/>
    <property type="match status" value="1"/>
</dbReference>
<dbReference type="AlphaFoldDB" id="A0A917N503"/>
<feature type="domain" description="NAD-dependent epimerase/dehydratase" evidence="1">
    <location>
        <begin position="31"/>
        <end position="143"/>
    </location>
</feature>
<dbReference type="EMBL" id="BMDT01000009">
    <property type="protein sequence ID" value="GGI66243.1"/>
    <property type="molecule type" value="Genomic_DNA"/>
</dbReference>
<evidence type="ECO:0000259" key="1">
    <source>
        <dbReference type="Pfam" id="PF01370"/>
    </source>
</evidence>
<proteinExistence type="predicted"/>
<name>A0A917N503_9ENTE</name>
<sequence length="232" mass="26584">MIHLKGYGLHLRHNLFMMERKNGGKIMREKIVVFGGNGFFGQRFVRLASEQGFQVISVSRRGAPQPTEAWHRAVEWVKGDVFSPEDWRLLFENATAVVDCIGIIHQNPSTNQTYQRFNVEIARILVTEARKQQVPIFVYLSAKPFVPFLLKAYFESKKRAEAIIMDVYPNPLIIRPSLFVGKERRGTRAVAQLTKFAHALGLLKKFQPQPVETAARMVLDEMIQKMKTKEVG</sequence>
<keyword evidence="3" id="KW-1185">Reference proteome</keyword>
<gene>
    <name evidence="2" type="ORF">GCM10011482_18970</name>
</gene>
<dbReference type="InterPro" id="IPR051207">
    <property type="entry name" value="ComplexI_NDUFA9_subunit"/>
</dbReference>
<dbReference type="Pfam" id="PF01370">
    <property type="entry name" value="Epimerase"/>
    <property type="match status" value="1"/>
</dbReference>
<organism evidence="2 3">
    <name type="scientific">Enterococcus alcedinis</name>
    <dbReference type="NCBI Taxonomy" id="1274384"/>
    <lineage>
        <taxon>Bacteria</taxon>
        <taxon>Bacillati</taxon>
        <taxon>Bacillota</taxon>
        <taxon>Bacilli</taxon>
        <taxon>Lactobacillales</taxon>
        <taxon>Enterococcaceae</taxon>
        <taxon>Enterococcus</taxon>
    </lineage>
</organism>
<dbReference type="PANTHER" id="PTHR12126:SF16">
    <property type="entry name" value="MIOREX COMPLEX COMPONENT 2"/>
    <property type="match status" value="1"/>
</dbReference>
<evidence type="ECO:0000313" key="2">
    <source>
        <dbReference type="EMBL" id="GGI66243.1"/>
    </source>
</evidence>
<dbReference type="Proteomes" id="UP000622610">
    <property type="component" value="Unassembled WGS sequence"/>
</dbReference>
<dbReference type="InterPro" id="IPR036291">
    <property type="entry name" value="NAD(P)-bd_dom_sf"/>
</dbReference>
<accession>A0A917N503</accession>
<dbReference type="Gene3D" id="3.40.50.720">
    <property type="entry name" value="NAD(P)-binding Rossmann-like Domain"/>
    <property type="match status" value="1"/>
</dbReference>
<dbReference type="SUPFAM" id="SSF51735">
    <property type="entry name" value="NAD(P)-binding Rossmann-fold domains"/>
    <property type="match status" value="1"/>
</dbReference>
<protein>
    <submittedName>
        <fullName evidence="2">NAD-binding protein</fullName>
    </submittedName>
</protein>
<dbReference type="InterPro" id="IPR001509">
    <property type="entry name" value="Epimerase_deHydtase"/>
</dbReference>